<evidence type="ECO:0000256" key="1">
    <source>
        <dbReference type="ARBA" id="ARBA00004477"/>
    </source>
</evidence>
<evidence type="ECO:0000256" key="11">
    <source>
        <dbReference type="ARBA" id="ARBA00023242"/>
    </source>
</evidence>
<evidence type="ECO:0000256" key="13">
    <source>
        <dbReference type="ARBA" id="ARBA00037823"/>
    </source>
</evidence>
<comment type="subunit">
    <text evidence="20">Homotrimer. Interacts with ALOX5AP and ALOX5.</text>
</comment>
<dbReference type="GO" id="GO:0004464">
    <property type="term" value="F:leukotriene-C4 synthase activity"/>
    <property type="evidence" value="ECO:0007669"/>
    <property type="project" value="UniProtKB-EC"/>
</dbReference>
<dbReference type="PRINTS" id="PR00488">
    <property type="entry name" value="5LPOXGNASEAP"/>
</dbReference>
<organism evidence="23 24">
    <name type="scientific">Gallus gallus</name>
    <name type="common">Chicken</name>
    <dbReference type="NCBI Taxonomy" id="9031"/>
    <lineage>
        <taxon>Eukaryota</taxon>
        <taxon>Metazoa</taxon>
        <taxon>Chordata</taxon>
        <taxon>Craniata</taxon>
        <taxon>Vertebrata</taxon>
        <taxon>Euteleostomi</taxon>
        <taxon>Archelosauria</taxon>
        <taxon>Archosauria</taxon>
        <taxon>Dinosauria</taxon>
        <taxon>Saurischia</taxon>
        <taxon>Theropoda</taxon>
        <taxon>Coelurosauria</taxon>
        <taxon>Aves</taxon>
        <taxon>Neognathae</taxon>
        <taxon>Galloanserae</taxon>
        <taxon>Galliformes</taxon>
        <taxon>Phasianidae</taxon>
        <taxon>Phasianinae</taxon>
        <taxon>Gallus</taxon>
    </lineage>
</organism>
<dbReference type="InterPro" id="IPR001129">
    <property type="entry name" value="Membr-assoc_MAPEG"/>
</dbReference>
<evidence type="ECO:0000256" key="10">
    <source>
        <dbReference type="ARBA" id="ARBA00023239"/>
    </source>
</evidence>
<dbReference type="Pfam" id="PF01124">
    <property type="entry name" value="MAPEG"/>
    <property type="match status" value="1"/>
</dbReference>
<dbReference type="InterPro" id="IPR050997">
    <property type="entry name" value="MAPEG"/>
</dbReference>
<sequence length="211" mass="23560">MGNGSALYGPLKHLLASLPMRAELRSCCTTEVASPCCPHHFQPTRQQGLDLARGAPAWEIRFYSVAMLEQIHLLAAVTVLGVLEQAYFFLQVIHARRKFGISPPNISGPPEFERIFRAQVNSSEYFPIFVALLWQAGLFFHQGLAAALGLLYLYSRYCYFMGYRASSSDRLTPIYFSTGVLWVLIAAATLGLLHFFLSHYVGLNVLRLIAA</sequence>
<evidence type="ECO:0000256" key="15">
    <source>
        <dbReference type="ARBA" id="ARBA00039056"/>
    </source>
</evidence>
<evidence type="ECO:0000256" key="12">
    <source>
        <dbReference type="ARBA" id="ARBA00036460"/>
    </source>
</evidence>
<dbReference type="PANTHER" id="PTHR10250:SF4">
    <property type="entry name" value="LEUKOTRIENE C4 SYNTHASE"/>
    <property type="match status" value="1"/>
</dbReference>
<comment type="subcellular location">
    <subcellularLocation>
        <location evidence="1">Endoplasmic reticulum membrane</location>
        <topology evidence="1">Multi-pass membrane protein</topology>
    </subcellularLocation>
    <subcellularLocation>
        <location evidence="13">Nucleus outer membrane</location>
        <topology evidence="13">Multi-pass membrane protein</topology>
    </subcellularLocation>
</comment>
<accession>A0A8V0Z657</accession>
<dbReference type="InterPro" id="IPR001446">
    <property type="entry name" value="5_LipOase_AP"/>
</dbReference>
<dbReference type="Proteomes" id="UP000000539">
    <property type="component" value="Chromosome 13"/>
</dbReference>
<comment type="catalytic activity">
    <reaction evidence="12">
        <text>(13S,14S)-epoxy-(4Z,7Z,9E,11E,16Z,19Z)-docosahexaenoate + glutathione = (13R)-S-glutathionyl-(14S)-hydroxy-(4Z,7Z,9E,11E,16Z,19Z)-docosahexaenoate</text>
        <dbReference type="Rhea" id="RHEA:53508"/>
        <dbReference type="ChEBI" id="CHEBI:57925"/>
        <dbReference type="ChEBI" id="CHEBI:131958"/>
        <dbReference type="ChEBI" id="CHEBI:137407"/>
    </reaction>
    <physiologicalReaction direction="left-to-right" evidence="12">
        <dbReference type="Rhea" id="RHEA:53509"/>
    </physiologicalReaction>
</comment>
<keyword evidence="4" id="KW-0808">Transferase</keyword>
<keyword evidence="25" id="KW-1267">Proteomics identification</keyword>
<keyword evidence="5 22" id="KW-0812">Transmembrane</keyword>
<dbReference type="GO" id="GO:0005789">
    <property type="term" value="C:endoplasmic reticulum membrane"/>
    <property type="evidence" value="ECO:0007669"/>
    <property type="project" value="UniProtKB-SubCell"/>
</dbReference>
<reference evidence="23" key="3">
    <citation type="submission" date="2025-09" db="UniProtKB">
        <authorList>
            <consortium name="Ensembl"/>
        </authorList>
    </citation>
    <scope>IDENTIFICATION</scope>
    <source>
        <strain evidence="23">broiler</strain>
    </source>
</reference>
<evidence type="ECO:0000256" key="9">
    <source>
        <dbReference type="ARBA" id="ARBA00023136"/>
    </source>
</evidence>
<evidence type="ECO:0007829" key="25">
    <source>
        <dbReference type="PeptideAtlas" id="A0A8V0Z657"/>
    </source>
</evidence>
<keyword evidence="7" id="KW-0256">Endoplasmic reticulum</keyword>
<comment type="function">
    <text evidence="19">Catalyzes the conjugation of leukotriene A4 with reduced glutathione (GSH) to form leukotriene C4 with high specificity. Can also catalyze the transfer of a glutathionyl group from glutathione (GSH) to 13(S),14(S)-epoxy-docosahexaenoic acid to form maresin conjugate in tissue regeneration 1 (MCTR1), a bioactive lipid mediator that possess potent anti-inflammatory and proresolving actions.</text>
</comment>
<evidence type="ECO:0000256" key="8">
    <source>
        <dbReference type="ARBA" id="ARBA00022989"/>
    </source>
</evidence>
<evidence type="ECO:0000256" key="3">
    <source>
        <dbReference type="ARBA" id="ARBA00022553"/>
    </source>
</evidence>
<keyword evidence="11" id="KW-0539">Nucleus</keyword>
<evidence type="ECO:0000313" key="24">
    <source>
        <dbReference type="Proteomes" id="UP000000539"/>
    </source>
</evidence>
<keyword evidence="3" id="KW-0597">Phosphoprotein</keyword>
<dbReference type="PANTHER" id="PTHR10250">
    <property type="entry name" value="MICROSOMAL GLUTATHIONE S-TRANSFERASE"/>
    <property type="match status" value="1"/>
</dbReference>
<dbReference type="GO" id="GO:0019370">
    <property type="term" value="P:leukotriene biosynthetic process"/>
    <property type="evidence" value="ECO:0007669"/>
    <property type="project" value="UniProtKB-KW"/>
</dbReference>
<feature type="transmembrane region" description="Helical" evidence="22">
    <location>
        <begin position="174"/>
        <end position="197"/>
    </location>
</feature>
<name>A0A8V0Z657_CHICK</name>
<keyword evidence="9 22" id="KW-0472">Membrane</keyword>
<dbReference type="FunFam" id="1.20.120.550:FF:000003">
    <property type="entry name" value="Leukotriene C4 synthase"/>
    <property type="match status" value="1"/>
</dbReference>
<evidence type="ECO:0000256" key="19">
    <source>
        <dbReference type="ARBA" id="ARBA00045217"/>
    </source>
</evidence>
<evidence type="ECO:0000256" key="17">
    <source>
        <dbReference type="ARBA" id="ARBA00041224"/>
    </source>
</evidence>
<evidence type="ECO:0000313" key="23">
    <source>
        <dbReference type="Ensembl" id="ENSGALP00010023977.1"/>
    </source>
</evidence>
<evidence type="ECO:0000256" key="4">
    <source>
        <dbReference type="ARBA" id="ARBA00022679"/>
    </source>
</evidence>
<dbReference type="AlphaFoldDB" id="A0A8V0Z657"/>
<evidence type="ECO:0000256" key="21">
    <source>
        <dbReference type="ARBA" id="ARBA00049298"/>
    </source>
</evidence>
<keyword evidence="24" id="KW-1185">Reference proteome</keyword>
<evidence type="ECO:0000256" key="22">
    <source>
        <dbReference type="SAM" id="Phobius"/>
    </source>
</evidence>
<reference evidence="23" key="1">
    <citation type="submission" date="2020-11" db="EMBL/GenBank/DDBJ databases">
        <title>Gallus gallus (Chicken) genome, bGalGal1, GRCg7b, maternal haplotype autosomes + Z &amp; W.</title>
        <authorList>
            <person name="Warren W."/>
            <person name="Formenti G."/>
            <person name="Fedrigo O."/>
            <person name="Haase B."/>
            <person name="Mountcastle J."/>
            <person name="Balacco J."/>
            <person name="Tracey A."/>
            <person name="Schneider V."/>
            <person name="Okimoto R."/>
            <person name="Cheng H."/>
            <person name="Hawken R."/>
            <person name="Howe K."/>
            <person name="Jarvis E.D."/>
        </authorList>
    </citation>
    <scope>NUCLEOTIDE SEQUENCE [LARGE SCALE GENOMIC DNA]</scope>
    <source>
        <strain evidence="23">Broiler</strain>
    </source>
</reference>
<evidence type="ECO:0000256" key="2">
    <source>
        <dbReference type="ARBA" id="ARBA00010459"/>
    </source>
</evidence>
<keyword evidence="10" id="KW-0456">Lyase</keyword>
<dbReference type="GeneTree" id="ENSGT00940000160738"/>
<evidence type="ECO:0000256" key="14">
    <source>
        <dbReference type="ARBA" id="ARBA00037884"/>
    </source>
</evidence>
<evidence type="ECO:0000256" key="20">
    <source>
        <dbReference type="ARBA" id="ARBA00046493"/>
    </source>
</evidence>
<dbReference type="InterPro" id="IPR023352">
    <property type="entry name" value="MAPEG-like_dom_sf"/>
</dbReference>
<evidence type="ECO:0000256" key="7">
    <source>
        <dbReference type="ARBA" id="ARBA00022824"/>
    </source>
</evidence>
<protein>
    <recommendedName>
        <fullName evidence="16">Leukotriene C4 synthase</fullName>
        <ecNumber evidence="15">4.4.1.20</ecNumber>
    </recommendedName>
    <alternativeName>
        <fullName evidence="18">Glutathione S-transferase LTC4</fullName>
    </alternativeName>
    <alternativeName>
        <fullName evidence="17">Leukotriene-C(4) synthase</fullName>
    </alternativeName>
</protein>
<dbReference type="Gene3D" id="1.20.120.550">
    <property type="entry name" value="Membrane associated eicosanoid/glutathione metabolism-like domain"/>
    <property type="match status" value="1"/>
</dbReference>
<comment type="catalytic activity">
    <reaction evidence="21">
        <text>leukotriene C4 = leukotriene A4 + glutathione</text>
        <dbReference type="Rhea" id="RHEA:17617"/>
        <dbReference type="ChEBI" id="CHEBI:57463"/>
        <dbReference type="ChEBI" id="CHEBI:57925"/>
        <dbReference type="ChEBI" id="CHEBI:57973"/>
        <dbReference type="EC" id="4.4.1.20"/>
    </reaction>
    <physiologicalReaction direction="right-to-left" evidence="21">
        <dbReference type="Rhea" id="RHEA:17619"/>
    </physiologicalReaction>
</comment>
<dbReference type="GO" id="GO:0008047">
    <property type="term" value="F:enzyme activator activity"/>
    <property type="evidence" value="ECO:0007669"/>
    <property type="project" value="InterPro"/>
</dbReference>
<evidence type="ECO:0000256" key="6">
    <source>
        <dbReference type="ARBA" id="ARBA00022751"/>
    </source>
</evidence>
<dbReference type="GO" id="GO:0005640">
    <property type="term" value="C:nuclear outer membrane"/>
    <property type="evidence" value="ECO:0007669"/>
    <property type="project" value="UniProtKB-SubCell"/>
</dbReference>
<reference evidence="23" key="2">
    <citation type="submission" date="2025-08" db="UniProtKB">
        <authorList>
            <consortium name="Ensembl"/>
        </authorList>
    </citation>
    <scope>IDENTIFICATION</scope>
    <source>
        <strain evidence="23">broiler</strain>
    </source>
</reference>
<feature type="transmembrane region" description="Helical" evidence="22">
    <location>
        <begin position="125"/>
        <end position="154"/>
    </location>
</feature>
<dbReference type="EC" id="4.4.1.20" evidence="15"/>
<comment type="pathway">
    <text evidence="14">Lipid metabolism; leukotriene C4 biosynthesis.</text>
</comment>
<proteinExistence type="evidence at protein level"/>
<keyword evidence="8 22" id="KW-1133">Transmembrane helix</keyword>
<dbReference type="GO" id="GO:0016740">
    <property type="term" value="F:transferase activity"/>
    <property type="evidence" value="ECO:0007669"/>
    <property type="project" value="UniProtKB-KW"/>
</dbReference>
<evidence type="ECO:0000256" key="16">
    <source>
        <dbReference type="ARBA" id="ARBA00039419"/>
    </source>
</evidence>
<evidence type="ECO:0000256" key="18">
    <source>
        <dbReference type="ARBA" id="ARBA00041943"/>
    </source>
</evidence>
<keyword evidence="6" id="KW-0434">Leukotriene biosynthesis</keyword>
<dbReference type="OrthoDB" id="410651at2759"/>
<evidence type="ECO:0000256" key="5">
    <source>
        <dbReference type="ARBA" id="ARBA00022692"/>
    </source>
</evidence>
<comment type="similarity">
    <text evidence="2">Belongs to the MAPEG family.</text>
</comment>
<dbReference type="SUPFAM" id="SSF161084">
    <property type="entry name" value="MAPEG domain-like"/>
    <property type="match status" value="1"/>
</dbReference>
<feature type="transmembrane region" description="Helical" evidence="22">
    <location>
        <begin position="71"/>
        <end position="90"/>
    </location>
</feature>
<dbReference type="Ensembl" id="ENSGALT00010041013.1">
    <property type="protein sequence ID" value="ENSGALP00010023977.1"/>
    <property type="gene ID" value="ENSGALG00010016985.1"/>
</dbReference>
<gene>
    <name evidence="23" type="primary">LTC4SL</name>
</gene>